<protein>
    <submittedName>
        <fullName evidence="2">DUF2269 family protein</fullName>
    </submittedName>
</protein>
<evidence type="ECO:0000313" key="3">
    <source>
        <dbReference type="Proteomes" id="UP001595526"/>
    </source>
</evidence>
<proteinExistence type="predicted"/>
<keyword evidence="1" id="KW-1133">Transmembrane helix</keyword>
<organism evidence="2 3">
    <name type="scientific">Parapedobacter deserti</name>
    <dbReference type="NCBI Taxonomy" id="1912957"/>
    <lineage>
        <taxon>Bacteria</taxon>
        <taxon>Pseudomonadati</taxon>
        <taxon>Bacteroidota</taxon>
        <taxon>Sphingobacteriia</taxon>
        <taxon>Sphingobacteriales</taxon>
        <taxon>Sphingobacteriaceae</taxon>
        <taxon>Parapedobacter</taxon>
    </lineage>
</organism>
<accession>A0ABV7JNB9</accession>
<dbReference type="Pfam" id="PF10027">
    <property type="entry name" value="DUF2269"/>
    <property type="match status" value="1"/>
</dbReference>
<gene>
    <name evidence="2" type="ORF">ACFOET_09410</name>
</gene>
<evidence type="ECO:0000256" key="1">
    <source>
        <dbReference type="SAM" id="Phobius"/>
    </source>
</evidence>
<sequence>MDHTYFKLAHMLASVVFLGNIITELAWMRNAIKRQDIGILSFTVAGIIKGDKYFTIPSVVLITSSGVASSVSGHFSTLGNGWILYSIVLFVASGIIFSLRLVPLQNKICALAGNKSVFVKSDWVEINKLYRNWNFWGIVALITPLLAFIMMTLKIPR</sequence>
<dbReference type="Proteomes" id="UP001595526">
    <property type="component" value="Unassembled WGS sequence"/>
</dbReference>
<dbReference type="RefSeq" id="WP_379021894.1">
    <property type="nucleotide sequence ID" value="NZ_JBHRTA010000030.1"/>
</dbReference>
<keyword evidence="1" id="KW-0472">Membrane</keyword>
<name>A0ABV7JNB9_9SPHI</name>
<dbReference type="EMBL" id="JBHRTA010000030">
    <property type="protein sequence ID" value="MFC3197828.1"/>
    <property type="molecule type" value="Genomic_DNA"/>
</dbReference>
<feature type="transmembrane region" description="Helical" evidence="1">
    <location>
        <begin position="6"/>
        <end position="27"/>
    </location>
</feature>
<evidence type="ECO:0000313" key="2">
    <source>
        <dbReference type="EMBL" id="MFC3197828.1"/>
    </source>
</evidence>
<feature type="transmembrane region" description="Helical" evidence="1">
    <location>
        <begin position="133"/>
        <end position="153"/>
    </location>
</feature>
<keyword evidence="3" id="KW-1185">Reference proteome</keyword>
<comment type="caution">
    <text evidence="2">The sequence shown here is derived from an EMBL/GenBank/DDBJ whole genome shotgun (WGS) entry which is preliminary data.</text>
</comment>
<keyword evidence="1" id="KW-0812">Transmembrane</keyword>
<dbReference type="InterPro" id="IPR018729">
    <property type="entry name" value="DUF2269_transmembrane"/>
</dbReference>
<feature type="transmembrane region" description="Helical" evidence="1">
    <location>
        <begin position="82"/>
        <end position="102"/>
    </location>
</feature>
<reference evidence="3" key="1">
    <citation type="journal article" date="2019" name="Int. J. Syst. Evol. Microbiol.">
        <title>The Global Catalogue of Microorganisms (GCM) 10K type strain sequencing project: providing services to taxonomists for standard genome sequencing and annotation.</title>
        <authorList>
            <consortium name="The Broad Institute Genomics Platform"/>
            <consortium name="The Broad Institute Genome Sequencing Center for Infectious Disease"/>
            <person name="Wu L."/>
            <person name="Ma J."/>
        </authorList>
    </citation>
    <scope>NUCLEOTIDE SEQUENCE [LARGE SCALE GENOMIC DNA]</scope>
    <source>
        <strain evidence="3">KCTC 52416</strain>
    </source>
</reference>